<dbReference type="InterPro" id="IPR019734">
    <property type="entry name" value="TPR_rpt"/>
</dbReference>
<dbReference type="Gene3D" id="1.25.40.10">
    <property type="entry name" value="Tetratricopeptide repeat domain"/>
    <property type="match status" value="2"/>
</dbReference>
<protein>
    <submittedName>
        <fullName evidence="2">Uncharacterized protein</fullName>
    </submittedName>
</protein>
<accession>A0A381V1W1</accession>
<dbReference type="GO" id="GO:0000127">
    <property type="term" value="C:transcription factor TFIIIC complex"/>
    <property type="evidence" value="ECO:0007669"/>
    <property type="project" value="TreeGrafter"/>
</dbReference>
<dbReference type="Pfam" id="PF13181">
    <property type="entry name" value="TPR_8"/>
    <property type="match status" value="1"/>
</dbReference>
<proteinExistence type="predicted"/>
<reference evidence="2" key="1">
    <citation type="submission" date="2018-05" db="EMBL/GenBank/DDBJ databases">
        <authorList>
            <person name="Lanie J.A."/>
            <person name="Ng W.-L."/>
            <person name="Kazmierczak K.M."/>
            <person name="Andrzejewski T.M."/>
            <person name="Davidsen T.M."/>
            <person name="Wayne K.J."/>
            <person name="Tettelin H."/>
            <person name="Glass J.I."/>
            <person name="Rusch D."/>
            <person name="Podicherti R."/>
            <person name="Tsui H.-C.T."/>
            <person name="Winkler M.E."/>
        </authorList>
    </citation>
    <scope>NUCLEOTIDE SEQUENCE</scope>
</reference>
<organism evidence="2">
    <name type="scientific">marine metagenome</name>
    <dbReference type="NCBI Taxonomy" id="408172"/>
    <lineage>
        <taxon>unclassified sequences</taxon>
        <taxon>metagenomes</taxon>
        <taxon>ecological metagenomes</taxon>
    </lineage>
</organism>
<dbReference type="AlphaFoldDB" id="A0A381V1W1"/>
<dbReference type="PROSITE" id="PS50005">
    <property type="entry name" value="TPR"/>
    <property type="match status" value="1"/>
</dbReference>
<dbReference type="SMART" id="SM00028">
    <property type="entry name" value="TPR"/>
    <property type="match status" value="3"/>
</dbReference>
<gene>
    <name evidence="2" type="ORF">METZ01_LOCUS87223</name>
</gene>
<keyword evidence="1" id="KW-1133">Transmembrane helix</keyword>
<name>A0A381V1W1_9ZZZZ</name>
<dbReference type="GO" id="GO:0006383">
    <property type="term" value="P:transcription by RNA polymerase III"/>
    <property type="evidence" value="ECO:0007669"/>
    <property type="project" value="InterPro"/>
</dbReference>
<feature type="non-terminal residue" evidence="2">
    <location>
        <position position="247"/>
    </location>
</feature>
<keyword evidence="1" id="KW-0812">Transmembrane</keyword>
<dbReference type="SUPFAM" id="SSF48452">
    <property type="entry name" value="TPR-like"/>
    <property type="match status" value="1"/>
</dbReference>
<dbReference type="EMBL" id="UINC01007636">
    <property type="protein sequence ID" value="SVA34369.1"/>
    <property type="molecule type" value="Genomic_DNA"/>
</dbReference>
<keyword evidence="1" id="KW-0472">Membrane</keyword>
<dbReference type="InterPro" id="IPR011990">
    <property type="entry name" value="TPR-like_helical_dom_sf"/>
</dbReference>
<dbReference type="InterPro" id="IPR039340">
    <property type="entry name" value="Tfc4/TFIIIC-102/Sfc4"/>
</dbReference>
<dbReference type="PANTHER" id="PTHR23082:SF0">
    <property type="entry name" value="GENERAL TRANSCRIPTION FACTOR 3C POLYPEPTIDE 3"/>
    <property type="match status" value="1"/>
</dbReference>
<sequence length="247" mass="28231">MNSLPIVFVLAAAIIAIGVRLFFLYKPQKSPRTNNIYTEALNAMVRADKTKAVSLLRDVVKIDSDHVDAYLQLGNILRDSNPQQAVKIHQTLTVRSNLSIEIQEDIHQALALDYKTLNNLVRARKEAEQILRLNKHSQWAVEFLLSLSVQEKNWDQAADRTRQLQKLTGNKNPNELTIYTVYKGLEKMKQEKKNEAKSFFEKAIKQAPELGLSYRYLGDVYAESRDLVKAVENWERFAELSPGNASM</sequence>
<evidence type="ECO:0000313" key="2">
    <source>
        <dbReference type="EMBL" id="SVA34369.1"/>
    </source>
</evidence>
<feature type="transmembrane region" description="Helical" evidence="1">
    <location>
        <begin position="6"/>
        <end position="25"/>
    </location>
</feature>
<evidence type="ECO:0000256" key="1">
    <source>
        <dbReference type="SAM" id="Phobius"/>
    </source>
</evidence>
<dbReference type="PANTHER" id="PTHR23082">
    <property type="entry name" value="TRANSCRIPTION INITIATION FACTOR IIIC TFIIIC , POLYPEPTIDE 3-RELATED"/>
    <property type="match status" value="1"/>
</dbReference>